<evidence type="ECO:0000313" key="8">
    <source>
        <dbReference type="Proteomes" id="UP000519897"/>
    </source>
</evidence>
<comment type="caution">
    <text evidence="7">The sequence shown here is derived from an EMBL/GenBank/DDBJ whole genome shotgun (WGS) entry which is preliminary data.</text>
</comment>
<dbReference type="AlphaFoldDB" id="A0A7W6PQQ9"/>
<evidence type="ECO:0000256" key="4">
    <source>
        <dbReference type="ARBA" id="ARBA00022989"/>
    </source>
</evidence>
<feature type="transmembrane region" description="Helical" evidence="6">
    <location>
        <begin position="350"/>
        <end position="367"/>
    </location>
</feature>
<evidence type="ECO:0000313" key="7">
    <source>
        <dbReference type="EMBL" id="MBB4143743.1"/>
    </source>
</evidence>
<feature type="transmembrane region" description="Helical" evidence="6">
    <location>
        <begin position="268"/>
        <end position="292"/>
    </location>
</feature>
<keyword evidence="3 6" id="KW-0812">Transmembrane</keyword>
<feature type="transmembrane region" description="Helical" evidence="6">
    <location>
        <begin position="226"/>
        <end position="248"/>
    </location>
</feature>
<evidence type="ECO:0000256" key="2">
    <source>
        <dbReference type="ARBA" id="ARBA00022475"/>
    </source>
</evidence>
<sequence length="423" mass="44547">MSLKKSMSVPQGVVLAICTIIGSGLLGLPGLAIEAGGGAAAALAWPLTMLISLPLVVIFLSLSLRVQSSGGVARYAAMALGDWAETAVSLIFAITFMLCIPIGTYMGCIYLQNIFGLPESSVIWLAIGVLSVSTIVNFFGLRPASWINIASALSLVLLVVLIVISQPDLLAKGTTAYRHYALSLPDVPISSLWTAAAVLFWAFLGWENLSFGTEEVSGGTKAIKTIFAVGFVLVTAIYAALAVVATGAEASGLNIHGVAGLLGLLDGSPLAIVAYPLIVLVVLANVNAWVFAASRLIYSAGRAHILPSFLGHLAENGMPRRSLAFMLVAYICICTALHLGLFSITDGLMLANQNFIVIYLAVILCYVRLNRSLFARLIALLAVASSLFLVAGFGWTLLVPLALILAGHQLEQRRRLRPAALAS</sequence>
<dbReference type="GO" id="GO:0022857">
    <property type="term" value="F:transmembrane transporter activity"/>
    <property type="evidence" value="ECO:0007669"/>
    <property type="project" value="InterPro"/>
</dbReference>
<keyword evidence="4 6" id="KW-1133">Transmembrane helix</keyword>
<evidence type="ECO:0000256" key="6">
    <source>
        <dbReference type="SAM" id="Phobius"/>
    </source>
</evidence>
<dbReference type="InterPro" id="IPR002293">
    <property type="entry name" value="AA/rel_permease1"/>
</dbReference>
<name>A0A7W6PQQ9_9HYPH</name>
<dbReference type="PANTHER" id="PTHR42770">
    <property type="entry name" value="AMINO ACID TRANSPORTER-RELATED"/>
    <property type="match status" value="1"/>
</dbReference>
<feature type="transmembrane region" description="Helical" evidence="6">
    <location>
        <begin position="323"/>
        <end position="344"/>
    </location>
</feature>
<comment type="subcellular location">
    <subcellularLocation>
        <location evidence="1">Cell membrane</location>
        <topology evidence="1">Multi-pass membrane protein</topology>
    </subcellularLocation>
</comment>
<dbReference type="PIRSF" id="PIRSF006060">
    <property type="entry name" value="AA_transporter"/>
    <property type="match status" value="1"/>
</dbReference>
<dbReference type="RefSeq" id="WP_165133647.1">
    <property type="nucleotide sequence ID" value="NZ_CP049250.1"/>
</dbReference>
<feature type="transmembrane region" description="Helical" evidence="6">
    <location>
        <begin position="379"/>
        <end position="406"/>
    </location>
</feature>
<evidence type="ECO:0000256" key="1">
    <source>
        <dbReference type="ARBA" id="ARBA00004651"/>
    </source>
</evidence>
<dbReference type="Proteomes" id="UP000519897">
    <property type="component" value="Unassembled WGS sequence"/>
</dbReference>
<dbReference type="PANTHER" id="PTHR42770:SF13">
    <property type="entry name" value="L-METHIONINE_BRANCHED-CHAIN AMINO ACID EXPORTER YJEH"/>
    <property type="match status" value="1"/>
</dbReference>
<dbReference type="Gene3D" id="1.20.1740.10">
    <property type="entry name" value="Amino acid/polyamine transporter I"/>
    <property type="match status" value="1"/>
</dbReference>
<dbReference type="GO" id="GO:0005886">
    <property type="term" value="C:plasma membrane"/>
    <property type="evidence" value="ECO:0007669"/>
    <property type="project" value="UniProtKB-SubCell"/>
</dbReference>
<feature type="transmembrane region" description="Helical" evidence="6">
    <location>
        <begin position="87"/>
        <end position="115"/>
    </location>
</feature>
<feature type="transmembrane region" description="Helical" evidence="6">
    <location>
        <begin position="187"/>
        <end position="206"/>
    </location>
</feature>
<gene>
    <name evidence="7" type="ORF">GGQ72_002242</name>
</gene>
<dbReference type="Pfam" id="PF13520">
    <property type="entry name" value="AA_permease_2"/>
    <property type="match status" value="1"/>
</dbReference>
<dbReference type="InterPro" id="IPR050367">
    <property type="entry name" value="APC_superfamily"/>
</dbReference>
<accession>A0A7W6PQQ9</accession>
<feature type="transmembrane region" description="Helical" evidence="6">
    <location>
        <begin position="146"/>
        <end position="167"/>
    </location>
</feature>
<evidence type="ECO:0000256" key="5">
    <source>
        <dbReference type="ARBA" id="ARBA00023136"/>
    </source>
</evidence>
<evidence type="ECO:0000256" key="3">
    <source>
        <dbReference type="ARBA" id="ARBA00022692"/>
    </source>
</evidence>
<keyword evidence="2" id="KW-1003">Cell membrane</keyword>
<feature type="transmembrane region" description="Helical" evidence="6">
    <location>
        <begin position="39"/>
        <end position="66"/>
    </location>
</feature>
<organism evidence="7 8">
    <name type="scientific">Rhizobium rhizoryzae</name>
    <dbReference type="NCBI Taxonomy" id="451876"/>
    <lineage>
        <taxon>Bacteria</taxon>
        <taxon>Pseudomonadati</taxon>
        <taxon>Pseudomonadota</taxon>
        <taxon>Alphaproteobacteria</taxon>
        <taxon>Hyphomicrobiales</taxon>
        <taxon>Rhizobiaceae</taxon>
        <taxon>Rhizobium/Agrobacterium group</taxon>
        <taxon>Rhizobium</taxon>
    </lineage>
</organism>
<dbReference type="EMBL" id="JACIEC010000001">
    <property type="protein sequence ID" value="MBB4143743.1"/>
    <property type="molecule type" value="Genomic_DNA"/>
</dbReference>
<reference evidence="7 8" key="1">
    <citation type="submission" date="2020-08" db="EMBL/GenBank/DDBJ databases">
        <title>Genomic Encyclopedia of Type Strains, Phase IV (KMG-IV): sequencing the most valuable type-strain genomes for metagenomic binning, comparative biology and taxonomic classification.</title>
        <authorList>
            <person name="Goeker M."/>
        </authorList>
    </citation>
    <scope>NUCLEOTIDE SEQUENCE [LARGE SCALE GENOMIC DNA]</scope>
    <source>
        <strain evidence="7 8">DSM 29514</strain>
    </source>
</reference>
<proteinExistence type="predicted"/>
<keyword evidence="8" id="KW-1185">Reference proteome</keyword>
<keyword evidence="5 6" id="KW-0472">Membrane</keyword>
<feature type="transmembrane region" description="Helical" evidence="6">
    <location>
        <begin position="121"/>
        <end position="139"/>
    </location>
</feature>
<protein>
    <submittedName>
        <fullName evidence="7">Amino acid transporter</fullName>
    </submittedName>
</protein>
<feature type="transmembrane region" description="Helical" evidence="6">
    <location>
        <begin position="12"/>
        <end position="33"/>
    </location>
</feature>